<accession>A0ABV0UVA9</accession>
<evidence type="ECO:0000313" key="1">
    <source>
        <dbReference type="EMBL" id="MEQ2249091.1"/>
    </source>
</evidence>
<dbReference type="EMBL" id="JAHRIQ010084296">
    <property type="protein sequence ID" value="MEQ2249091.1"/>
    <property type="molecule type" value="Genomic_DNA"/>
</dbReference>
<protein>
    <recommendedName>
        <fullName evidence="3">Secreted protein</fullName>
    </recommendedName>
</protein>
<evidence type="ECO:0008006" key="3">
    <source>
        <dbReference type="Google" id="ProtNLM"/>
    </source>
</evidence>
<name>A0ABV0UVA9_9TELE</name>
<evidence type="ECO:0000313" key="2">
    <source>
        <dbReference type="Proteomes" id="UP001482620"/>
    </source>
</evidence>
<sequence>MRKKSMKKKVSLWFLLLLWSSYVVVCLLLFTTPHSPMRDIFKLTLLLCIFSSSTQTRCKPLQGPDKPCQDQQLEPCQGTCSGPFQASRRRDLVQNPVKSFPKVWPESTVTLLLTPRRSKYQLGLLCVQFTCPSHE</sequence>
<gene>
    <name evidence="1" type="ORF">ILYODFUR_025832</name>
</gene>
<proteinExistence type="predicted"/>
<organism evidence="1 2">
    <name type="scientific">Ilyodon furcidens</name>
    <name type="common">goldbreast splitfin</name>
    <dbReference type="NCBI Taxonomy" id="33524"/>
    <lineage>
        <taxon>Eukaryota</taxon>
        <taxon>Metazoa</taxon>
        <taxon>Chordata</taxon>
        <taxon>Craniata</taxon>
        <taxon>Vertebrata</taxon>
        <taxon>Euteleostomi</taxon>
        <taxon>Actinopterygii</taxon>
        <taxon>Neopterygii</taxon>
        <taxon>Teleostei</taxon>
        <taxon>Neoteleostei</taxon>
        <taxon>Acanthomorphata</taxon>
        <taxon>Ovalentaria</taxon>
        <taxon>Atherinomorphae</taxon>
        <taxon>Cyprinodontiformes</taxon>
        <taxon>Goodeidae</taxon>
        <taxon>Ilyodon</taxon>
    </lineage>
</organism>
<dbReference type="Proteomes" id="UP001482620">
    <property type="component" value="Unassembled WGS sequence"/>
</dbReference>
<keyword evidence="2" id="KW-1185">Reference proteome</keyword>
<reference evidence="1 2" key="1">
    <citation type="submission" date="2021-06" db="EMBL/GenBank/DDBJ databases">
        <authorList>
            <person name="Palmer J.M."/>
        </authorList>
    </citation>
    <scope>NUCLEOTIDE SEQUENCE [LARGE SCALE GENOMIC DNA]</scope>
    <source>
        <strain evidence="2">if_2019</strain>
        <tissue evidence="1">Muscle</tissue>
    </source>
</reference>
<comment type="caution">
    <text evidence="1">The sequence shown here is derived from an EMBL/GenBank/DDBJ whole genome shotgun (WGS) entry which is preliminary data.</text>
</comment>